<dbReference type="Proteomes" id="UP000256326">
    <property type="component" value="Unassembled WGS sequence"/>
</dbReference>
<name>A0A3D9CLL4_9FLAO</name>
<evidence type="ECO:0000313" key="1">
    <source>
        <dbReference type="EMBL" id="REC66635.1"/>
    </source>
</evidence>
<reference evidence="1 2" key="1">
    <citation type="journal article" date="2006" name="Int. J. Syst. Evol. Microbiol.">
        <title>Chryseobacterium hispanicum sp. nov., isolated from the drinking water distribution system of Sevilla, Spain.</title>
        <authorList>
            <person name="Gallego V."/>
            <person name="Garcia M.T."/>
            <person name="Ventosa A."/>
        </authorList>
    </citation>
    <scope>NUCLEOTIDE SEQUENCE [LARGE SCALE GENOMIC DNA]</scope>
    <source>
        <strain evidence="1 2">KCTC 22104</strain>
    </source>
</reference>
<keyword evidence="2" id="KW-1185">Reference proteome</keyword>
<accession>A0A3D9CLL4</accession>
<dbReference type="AlphaFoldDB" id="A0A3D9CLL4"/>
<organism evidence="1 2">
    <name type="scientific">Epilithonimonas hispanica</name>
    <dbReference type="NCBI Taxonomy" id="358687"/>
    <lineage>
        <taxon>Bacteria</taxon>
        <taxon>Pseudomonadati</taxon>
        <taxon>Bacteroidota</taxon>
        <taxon>Flavobacteriia</taxon>
        <taxon>Flavobacteriales</taxon>
        <taxon>Weeksellaceae</taxon>
        <taxon>Chryseobacterium group</taxon>
        <taxon>Epilithonimonas</taxon>
    </lineage>
</organism>
<gene>
    <name evidence="1" type="ORF">DRF58_16250</name>
</gene>
<sequence>MLSNHYGTESSVSRKQIIDDINFMKSEAGYDAPIESYKDGRKVYYRYSDPEFSILKTPLNPAELT</sequence>
<proteinExistence type="predicted"/>
<evidence type="ECO:0000313" key="2">
    <source>
        <dbReference type="Proteomes" id="UP000256326"/>
    </source>
</evidence>
<comment type="caution">
    <text evidence="1">The sequence shown here is derived from an EMBL/GenBank/DDBJ whole genome shotgun (WGS) entry which is preliminary data.</text>
</comment>
<protein>
    <submittedName>
        <fullName evidence="1">Uncharacterized protein</fullName>
    </submittedName>
</protein>
<dbReference type="EMBL" id="QNUG01000055">
    <property type="protein sequence ID" value="REC66635.1"/>
    <property type="molecule type" value="Genomic_DNA"/>
</dbReference>